<dbReference type="InterPro" id="IPR012337">
    <property type="entry name" value="RNaseH-like_sf"/>
</dbReference>
<dbReference type="AlphaFoldDB" id="A0A9Q1B4B4"/>
<sequence>MKMLLTYLGIVKRCSNVLFKETNRFAICVQCAVHSLYLVGQSVIDCCREAANFFSTVQLLYTFFSASSNWWKMLKGCIGNENVLKLLSDTRGEAHAMATAAILKSFLTFLEAFEYAGISKDQSKKGDARREANNIADKMQELEFVFMLNF</sequence>
<dbReference type="OrthoDB" id="7297959at2759"/>
<protein>
    <submittedName>
        <fullName evidence="1">Uncharacterized protein</fullName>
    </submittedName>
</protein>
<organism evidence="1 2">
    <name type="scientific">Phrynocephalus forsythii</name>
    <dbReference type="NCBI Taxonomy" id="171643"/>
    <lineage>
        <taxon>Eukaryota</taxon>
        <taxon>Metazoa</taxon>
        <taxon>Chordata</taxon>
        <taxon>Craniata</taxon>
        <taxon>Vertebrata</taxon>
        <taxon>Euteleostomi</taxon>
        <taxon>Lepidosauria</taxon>
        <taxon>Squamata</taxon>
        <taxon>Bifurcata</taxon>
        <taxon>Unidentata</taxon>
        <taxon>Episquamata</taxon>
        <taxon>Toxicofera</taxon>
        <taxon>Iguania</taxon>
        <taxon>Acrodonta</taxon>
        <taxon>Agamidae</taxon>
        <taxon>Agaminae</taxon>
        <taxon>Phrynocephalus</taxon>
    </lineage>
</organism>
<accession>A0A9Q1B4B4</accession>
<dbReference type="EMBL" id="JAPFRF010000004">
    <property type="protein sequence ID" value="KAJ7335793.1"/>
    <property type="molecule type" value="Genomic_DNA"/>
</dbReference>
<name>A0A9Q1B4B4_9SAUR</name>
<comment type="caution">
    <text evidence="1">The sequence shown here is derived from an EMBL/GenBank/DDBJ whole genome shotgun (WGS) entry which is preliminary data.</text>
</comment>
<keyword evidence="2" id="KW-1185">Reference proteome</keyword>
<dbReference type="SUPFAM" id="SSF53098">
    <property type="entry name" value="Ribonuclease H-like"/>
    <property type="match status" value="1"/>
</dbReference>
<dbReference type="Proteomes" id="UP001142489">
    <property type="component" value="Unassembled WGS sequence"/>
</dbReference>
<evidence type="ECO:0000313" key="2">
    <source>
        <dbReference type="Proteomes" id="UP001142489"/>
    </source>
</evidence>
<evidence type="ECO:0000313" key="1">
    <source>
        <dbReference type="EMBL" id="KAJ7335793.1"/>
    </source>
</evidence>
<proteinExistence type="predicted"/>
<reference evidence="1" key="1">
    <citation type="journal article" date="2023" name="DNA Res.">
        <title>Chromosome-level genome assembly of Phrynocephalus forsythii using third-generation DNA sequencing and Hi-C analysis.</title>
        <authorList>
            <person name="Qi Y."/>
            <person name="Zhao W."/>
            <person name="Zhao Y."/>
            <person name="Niu C."/>
            <person name="Cao S."/>
            <person name="Zhang Y."/>
        </authorList>
    </citation>
    <scope>NUCLEOTIDE SEQUENCE</scope>
    <source>
        <tissue evidence="1">Muscle</tissue>
    </source>
</reference>
<gene>
    <name evidence="1" type="ORF">JRQ81_013734</name>
</gene>